<dbReference type="GO" id="GO:0051087">
    <property type="term" value="F:protein-folding chaperone binding"/>
    <property type="evidence" value="ECO:0007669"/>
    <property type="project" value="InterPro"/>
</dbReference>
<sequence length="214" mass="23750">MSSPILPNRQSTVLARHEFYESDERVVLSVFDRGADPAEVTVTFEPRKVIFHFTYAHGEKSLVLEPLKGQIDPDASDYTVGKVKVEIRLVKRTQGRWGSLVGDSPDPLANTTYSAAPETRPARKPAKNWEGITTEILGSDKEKSTDEDPNVGGDSTLNGFFQKIFADADEDTKRAMMKSYSESGGTTLSTNWDEVKKAPVEVKPPAGSEWKKWN</sequence>
<dbReference type="FunCoup" id="B0CPR9">
    <property type="interactions" value="491"/>
</dbReference>
<evidence type="ECO:0000256" key="1">
    <source>
        <dbReference type="SAM" id="MobiDB-lite"/>
    </source>
</evidence>
<gene>
    <name evidence="4" type="ORF">LACBIDRAFT_187057</name>
</gene>
<dbReference type="AlphaFoldDB" id="B0CPR9"/>
<dbReference type="Pfam" id="PF04969">
    <property type="entry name" value="CS"/>
    <property type="match status" value="1"/>
</dbReference>
<dbReference type="PROSITE" id="PS51048">
    <property type="entry name" value="SGS"/>
    <property type="match status" value="1"/>
</dbReference>
<dbReference type="InterPro" id="IPR008978">
    <property type="entry name" value="HSP20-like_chaperone"/>
</dbReference>
<dbReference type="PROSITE" id="PS51203">
    <property type="entry name" value="CS"/>
    <property type="match status" value="1"/>
</dbReference>
<dbReference type="Pfam" id="PF05002">
    <property type="entry name" value="SGS"/>
    <property type="match status" value="1"/>
</dbReference>
<dbReference type="InParanoid" id="B0CPR9"/>
<evidence type="ECO:0000313" key="4">
    <source>
        <dbReference type="EMBL" id="EDR14978.1"/>
    </source>
</evidence>
<name>B0CPR9_LACBS</name>
<dbReference type="RefSeq" id="XP_001873186.1">
    <property type="nucleotide sequence ID" value="XM_001873151.1"/>
</dbReference>
<dbReference type="CDD" id="cd06466">
    <property type="entry name" value="p23_CS_SGT1_like"/>
    <property type="match status" value="1"/>
</dbReference>
<accession>B0CPR9</accession>
<reference evidence="4 5" key="1">
    <citation type="journal article" date="2008" name="Nature">
        <title>The genome of Laccaria bicolor provides insights into mycorrhizal symbiosis.</title>
        <authorList>
            <person name="Martin F."/>
            <person name="Aerts A."/>
            <person name="Ahren D."/>
            <person name="Brun A."/>
            <person name="Danchin E.G.J."/>
            <person name="Duchaussoy F."/>
            <person name="Gibon J."/>
            <person name="Kohler A."/>
            <person name="Lindquist E."/>
            <person name="Pereda V."/>
            <person name="Salamov A."/>
            <person name="Shapiro H.J."/>
            <person name="Wuyts J."/>
            <person name="Blaudez D."/>
            <person name="Buee M."/>
            <person name="Brokstein P."/>
            <person name="Canbaeck B."/>
            <person name="Cohen D."/>
            <person name="Courty P.E."/>
            <person name="Coutinho P.M."/>
            <person name="Delaruelle C."/>
            <person name="Detter J.C."/>
            <person name="Deveau A."/>
            <person name="DiFazio S."/>
            <person name="Duplessis S."/>
            <person name="Fraissinet-Tachet L."/>
            <person name="Lucic E."/>
            <person name="Frey-Klett P."/>
            <person name="Fourrey C."/>
            <person name="Feussner I."/>
            <person name="Gay G."/>
            <person name="Grimwood J."/>
            <person name="Hoegger P.J."/>
            <person name="Jain P."/>
            <person name="Kilaru S."/>
            <person name="Labbe J."/>
            <person name="Lin Y.C."/>
            <person name="Legue V."/>
            <person name="Le Tacon F."/>
            <person name="Marmeisse R."/>
            <person name="Melayah D."/>
            <person name="Montanini B."/>
            <person name="Muratet M."/>
            <person name="Nehls U."/>
            <person name="Niculita-Hirzel H."/>
            <person name="Oudot-Le Secq M.P."/>
            <person name="Peter M."/>
            <person name="Quesneville H."/>
            <person name="Rajashekar B."/>
            <person name="Reich M."/>
            <person name="Rouhier N."/>
            <person name="Schmutz J."/>
            <person name="Yin T."/>
            <person name="Chalot M."/>
            <person name="Henrissat B."/>
            <person name="Kuees U."/>
            <person name="Lucas S."/>
            <person name="Van de Peer Y."/>
            <person name="Podila G.K."/>
            <person name="Polle A."/>
            <person name="Pukkila P.J."/>
            <person name="Richardson P.M."/>
            <person name="Rouze P."/>
            <person name="Sanders I.R."/>
            <person name="Stajich J.E."/>
            <person name="Tunlid A."/>
            <person name="Tuskan G."/>
            <person name="Grigoriev I.V."/>
        </authorList>
    </citation>
    <scope>NUCLEOTIDE SEQUENCE [LARGE SCALE GENOMIC DNA]</scope>
    <source>
        <strain evidence="5">S238N-H82 / ATCC MYA-4686</strain>
    </source>
</reference>
<evidence type="ECO:0000313" key="5">
    <source>
        <dbReference type="Proteomes" id="UP000001194"/>
    </source>
</evidence>
<organism evidence="5">
    <name type="scientific">Laccaria bicolor (strain S238N-H82 / ATCC MYA-4686)</name>
    <name type="common">Bicoloured deceiver</name>
    <name type="synonym">Laccaria laccata var. bicolor</name>
    <dbReference type="NCBI Taxonomy" id="486041"/>
    <lineage>
        <taxon>Eukaryota</taxon>
        <taxon>Fungi</taxon>
        <taxon>Dikarya</taxon>
        <taxon>Basidiomycota</taxon>
        <taxon>Agaricomycotina</taxon>
        <taxon>Agaricomycetes</taxon>
        <taxon>Agaricomycetidae</taxon>
        <taxon>Agaricales</taxon>
        <taxon>Agaricineae</taxon>
        <taxon>Hydnangiaceae</taxon>
        <taxon>Laccaria</taxon>
    </lineage>
</organism>
<proteinExistence type="predicted"/>
<dbReference type="InterPro" id="IPR007699">
    <property type="entry name" value="SGS_dom"/>
</dbReference>
<dbReference type="HOGENOM" id="CLU_039532_2_0_1"/>
<feature type="region of interest" description="Disordered" evidence="1">
    <location>
        <begin position="108"/>
        <end position="156"/>
    </location>
</feature>
<protein>
    <submittedName>
        <fullName evidence="4">Predicted protein</fullName>
    </submittedName>
</protein>
<dbReference type="Proteomes" id="UP000001194">
    <property type="component" value="Unassembled WGS sequence"/>
</dbReference>
<evidence type="ECO:0000259" key="2">
    <source>
        <dbReference type="PROSITE" id="PS51048"/>
    </source>
</evidence>
<feature type="domain" description="CS" evidence="3">
    <location>
        <begin position="12"/>
        <end position="101"/>
    </location>
</feature>
<evidence type="ECO:0000259" key="3">
    <source>
        <dbReference type="PROSITE" id="PS51203"/>
    </source>
</evidence>
<dbReference type="InterPro" id="IPR007052">
    <property type="entry name" value="CS_dom"/>
</dbReference>
<dbReference type="EMBL" id="DS547091">
    <property type="protein sequence ID" value="EDR14978.1"/>
    <property type="molecule type" value="Genomic_DNA"/>
</dbReference>
<dbReference type="PANTHER" id="PTHR45862">
    <property type="entry name" value="PROTEIN SGT1 HOMOLOG"/>
    <property type="match status" value="1"/>
</dbReference>
<keyword evidence="5" id="KW-1185">Reference proteome</keyword>
<dbReference type="KEGG" id="lbc:LACBIDRAFT_187057"/>
<dbReference type="SUPFAM" id="SSF49764">
    <property type="entry name" value="HSP20-like chaperones"/>
    <property type="match status" value="1"/>
</dbReference>
<feature type="domain" description="SGS" evidence="2">
    <location>
        <begin position="115"/>
        <end position="214"/>
    </location>
</feature>
<dbReference type="Gene3D" id="2.60.40.790">
    <property type="match status" value="1"/>
</dbReference>
<dbReference type="STRING" id="486041.B0CPR9"/>
<dbReference type="InterPro" id="IPR044563">
    <property type="entry name" value="Sgt1-like"/>
</dbReference>
<dbReference type="GeneID" id="6069778"/>
<dbReference type="OrthoDB" id="1898560at2759"/>